<gene>
    <name evidence="4" type="ORF">Fot_15728</name>
</gene>
<keyword evidence="5" id="KW-1185">Reference proteome</keyword>
<proteinExistence type="inferred from homology"/>
<feature type="domain" description="Alpha/beta hydrolase fold-3" evidence="3">
    <location>
        <begin position="88"/>
        <end position="311"/>
    </location>
</feature>
<comment type="similarity">
    <text evidence="1">Belongs to the 'GDXG' lipolytic enzyme family.</text>
</comment>
<dbReference type="PANTHER" id="PTHR23024">
    <property type="entry name" value="ARYLACETAMIDE DEACETYLASE"/>
    <property type="match status" value="1"/>
</dbReference>
<organism evidence="4 5">
    <name type="scientific">Forsythia ovata</name>
    <dbReference type="NCBI Taxonomy" id="205694"/>
    <lineage>
        <taxon>Eukaryota</taxon>
        <taxon>Viridiplantae</taxon>
        <taxon>Streptophyta</taxon>
        <taxon>Embryophyta</taxon>
        <taxon>Tracheophyta</taxon>
        <taxon>Spermatophyta</taxon>
        <taxon>Magnoliopsida</taxon>
        <taxon>eudicotyledons</taxon>
        <taxon>Gunneridae</taxon>
        <taxon>Pentapetalae</taxon>
        <taxon>asterids</taxon>
        <taxon>lamiids</taxon>
        <taxon>Lamiales</taxon>
        <taxon>Oleaceae</taxon>
        <taxon>Forsythieae</taxon>
        <taxon>Forsythia</taxon>
    </lineage>
</organism>
<evidence type="ECO:0000259" key="3">
    <source>
        <dbReference type="Pfam" id="PF07859"/>
    </source>
</evidence>
<comment type="caution">
    <text evidence="4">The sequence shown here is derived from an EMBL/GenBank/DDBJ whole genome shotgun (WGS) entry which is preliminary data.</text>
</comment>
<dbReference type="AlphaFoldDB" id="A0ABD1W9Z1"/>
<accession>A0ABD1W9Z1</accession>
<protein>
    <submittedName>
        <fullName evidence="4">Carboxylesterase 6</fullName>
    </submittedName>
</protein>
<dbReference type="Proteomes" id="UP001604277">
    <property type="component" value="Unassembled WGS sequence"/>
</dbReference>
<dbReference type="PROSITE" id="PS01174">
    <property type="entry name" value="LIPASE_GDXG_SER"/>
    <property type="match status" value="1"/>
</dbReference>
<dbReference type="PANTHER" id="PTHR23024:SF409">
    <property type="entry name" value="CARBOXYLESTERASE 6-RELATED"/>
    <property type="match status" value="1"/>
</dbReference>
<dbReference type="InterPro" id="IPR050466">
    <property type="entry name" value="Carboxylest/Gibb_receptor"/>
</dbReference>
<dbReference type="InterPro" id="IPR029058">
    <property type="entry name" value="AB_hydrolase_fold"/>
</dbReference>
<evidence type="ECO:0000256" key="2">
    <source>
        <dbReference type="PROSITE-ProRule" id="PRU10038"/>
    </source>
</evidence>
<feature type="active site" evidence="2">
    <location>
        <position position="175"/>
    </location>
</feature>
<evidence type="ECO:0000256" key="1">
    <source>
        <dbReference type="ARBA" id="ARBA00010515"/>
    </source>
</evidence>
<dbReference type="InterPro" id="IPR033140">
    <property type="entry name" value="Lipase_GDXG_put_SER_AS"/>
</dbReference>
<dbReference type="InterPro" id="IPR013094">
    <property type="entry name" value="AB_hydrolase_3"/>
</dbReference>
<dbReference type="SUPFAM" id="SSF53474">
    <property type="entry name" value="alpha/beta-Hydrolases"/>
    <property type="match status" value="1"/>
</dbReference>
<sequence length="442" mass="49927">MAAMTLDPSLSLQMTAKESQQRVVIEEIDGLIRVYKDGQVERLDIVPHVTCSLAPELRVTSSDLIIDKYTNIWARLYVPNCHEKLPLMVYFHGGGFCVGSASWSCYHEFLAKLSAKANCAILSVNYRLAPENPLPAAYEDGVKTLVWLRQQFLTCDNEFLTSKCNFSSIFLAGDSAGANIAYNVAIRLSGLANLRPLDLKGLILIQPFFGGESRTQSEKHMVQPPRSALTLAASDTYWRLSLPDRANRDHPWCNPVAKGAAKLDLPHVPTMVSISDMDILKDRNLEFCAAMASAGKKVEHVVYKGVGHAFQILNKRLTLRNRRTNVQNFPHCRFRQNFFRCLRPRIKYLTLKKSQKIKALTESIVNEVIEGVVIAVVGELVVGRRKFLKALVSYGVEVAAELCVLRQYHRWRPTRHQRIDQRLLAVLRHFLLFGIISIQLLD</sequence>
<dbReference type="Gene3D" id="3.40.50.1820">
    <property type="entry name" value="alpha/beta hydrolase"/>
    <property type="match status" value="1"/>
</dbReference>
<evidence type="ECO:0000313" key="5">
    <source>
        <dbReference type="Proteomes" id="UP001604277"/>
    </source>
</evidence>
<dbReference type="EMBL" id="JBFOLJ010000004">
    <property type="protein sequence ID" value="KAL2546495.1"/>
    <property type="molecule type" value="Genomic_DNA"/>
</dbReference>
<dbReference type="Pfam" id="PF07859">
    <property type="entry name" value="Abhydrolase_3"/>
    <property type="match status" value="1"/>
</dbReference>
<evidence type="ECO:0000313" key="4">
    <source>
        <dbReference type="EMBL" id="KAL2546495.1"/>
    </source>
</evidence>
<name>A0ABD1W9Z1_9LAMI</name>
<reference evidence="5" key="1">
    <citation type="submission" date="2024-07" db="EMBL/GenBank/DDBJ databases">
        <title>Two chromosome-level genome assemblies of Korean endemic species Abeliophyllum distichum and Forsythia ovata (Oleaceae).</title>
        <authorList>
            <person name="Jang H."/>
        </authorList>
    </citation>
    <scope>NUCLEOTIDE SEQUENCE [LARGE SCALE GENOMIC DNA]</scope>
</reference>